<name>A0A6A5XTQ4_9PLEO</name>
<dbReference type="EMBL" id="ML978069">
    <property type="protein sequence ID" value="KAF2016572.1"/>
    <property type="molecule type" value="Genomic_DNA"/>
</dbReference>
<proteinExistence type="predicted"/>
<dbReference type="Proteomes" id="UP000799778">
    <property type="component" value="Unassembled WGS sequence"/>
</dbReference>
<protein>
    <submittedName>
        <fullName evidence="2">Uncharacterized protein</fullName>
    </submittedName>
</protein>
<dbReference type="AlphaFoldDB" id="A0A6A5XTQ4"/>
<sequence>MIRRRALLSIYKGIRGQKQGCNPRPQTIHTCIHLRLNSTSQFPLFPYRACRYGVSTQSIYLVQNPNLTVYRSKRHEEVHHPHSPSANHQPPPSLPSNLHPNQTPTCALNIPSRLPQVTTVRCTSTNSKRTPDNPNLSQPHLGGDLKSSVPISPCLPVWIRANVAG</sequence>
<accession>A0A6A5XTQ4</accession>
<feature type="compositionally biased region" description="Polar residues" evidence="1">
    <location>
        <begin position="115"/>
        <end position="138"/>
    </location>
</feature>
<organism evidence="2 3">
    <name type="scientific">Aaosphaeria arxii CBS 175.79</name>
    <dbReference type="NCBI Taxonomy" id="1450172"/>
    <lineage>
        <taxon>Eukaryota</taxon>
        <taxon>Fungi</taxon>
        <taxon>Dikarya</taxon>
        <taxon>Ascomycota</taxon>
        <taxon>Pezizomycotina</taxon>
        <taxon>Dothideomycetes</taxon>
        <taxon>Pleosporomycetidae</taxon>
        <taxon>Pleosporales</taxon>
        <taxon>Pleosporales incertae sedis</taxon>
        <taxon>Aaosphaeria</taxon>
    </lineage>
</organism>
<evidence type="ECO:0000313" key="3">
    <source>
        <dbReference type="Proteomes" id="UP000799778"/>
    </source>
</evidence>
<evidence type="ECO:0000256" key="1">
    <source>
        <dbReference type="SAM" id="MobiDB-lite"/>
    </source>
</evidence>
<dbReference type="GeneID" id="54279265"/>
<evidence type="ECO:0000313" key="2">
    <source>
        <dbReference type="EMBL" id="KAF2016572.1"/>
    </source>
</evidence>
<reference evidence="2" key="1">
    <citation type="journal article" date="2020" name="Stud. Mycol.">
        <title>101 Dothideomycetes genomes: a test case for predicting lifestyles and emergence of pathogens.</title>
        <authorList>
            <person name="Haridas S."/>
            <person name="Albert R."/>
            <person name="Binder M."/>
            <person name="Bloem J."/>
            <person name="Labutti K."/>
            <person name="Salamov A."/>
            <person name="Andreopoulos B."/>
            <person name="Baker S."/>
            <person name="Barry K."/>
            <person name="Bills G."/>
            <person name="Bluhm B."/>
            <person name="Cannon C."/>
            <person name="Castanera R."/>
            <person name="Culley D."/>
            <person name="Daum C."/>
            <person name="Ezra D."/>
            <person name="Gonzalez J."/>
            <person name="Henrissat B."/>
            <person name="Kuo A."/>
            <person name="Liang C."/>
            <person name="Lipzen A."/>
            <person name="Lutzoni F."/>
            <person name="Magnuson J."/>
            <person name="Mondo S."/>
            <person name="Nolan M."/>
            <person name="Ohm R."/>
            <person name="Pangilinan J."/>
            <person name="Park H.-J."/>
            <person name="Ramirez L."/>
            <person name="Alfaro M."/>
            <person name="Sun H."/>
            <person name="Tritt A."/>
            <person name="Yoshinaga Y."/>
            <person name="Zwiers L.-H."/>
            <person name="Turgeon B."/>
            <person name="Goodwin S."/>
            <person name="Spatafora J."/>
            <person name="Crous P."/>
            <person name="Grigoriev I."/>
        </authorList>
    </citation>
    <scope>NUCLEOTIDE SEQUENCE</scope>
    <source>
        <strain evidence="2">CBS 175.79</strain>
    </source>
</reference>
<dbReference type="RefSeq" id="XP_033384911.1">
    <property type="nucleotide sequence ID" value="XM_033521868.1"/>
</dbReference>
<feature type="region of interest" description="Disordered" evidence="1">
    <location>
        <begin position="75"/>
        <end position="145"/>
    </location>
</feature>
<gene>
    <name evidence="2" type="ORF">BU24DRAFT_205398</name>
</gene>
<keyword evidence="3" id="KW-1185">Reference proteome</keyword>